<proteinExistence type="predicted"/>
<dbReference type="Proteomes" id="UP000243217">
    <property type="component" value="Unassembled WGS sequence"/>
</dbReference>
<gene>
    <name evidence="2" type="ORF">THRCLA_23447</name>
</gene>
<accession>A0A1V9Y4J6</accession>
<dbReference type="OrthoDB" id="72536at2759"/>
<feature type="region of interest" description="Disordered" evidence="1">
    <location>
        <begin position="1"/>
        <end position="28"/>
    </location>
</feature>
<dbReference type="AlphaFoldDB" id="A0A1V9Y4J6"/>
<keyword evidence="3" id="KW-1185">Reference proteome</keyword>
<evidence type="ECO:0000313" key="2">
    <source>
        <dbReference type="EMBL" id="OQR80639.1"/>
    </source>
</evidence>
<dbReference type="EMBL" id="JNBS01005158">
    <property type="protein sequence ID" value="OQR80639.1"/>
    <property type="molecule type" value="Genomic_DNA"/>
</dbReference>
<organism evidence="2 3">
    <name type="scientific">Thraustotheca clavata</name>
    <dbReference type="NCBI Taxonomy" id="74557"/>
    <lineage>
        <taxon>Eukaryota</taxon>
        <taxon>Sar</taxon>
        <taxon>Stramenopiles</taxon>
        <taxon>Oomycota</taxon>
        <taxon>Saprolegniomycetes</taxon>
        <taxon>Saprolegniales</taxon>
        <taxon>Achlyaceae</taxon>
        <taxon>Thraustotheca</taxon>
    </lineage>
</organism>
<name>A0A1V9Y4J6_9STRA</name>
<reference evidence="2 3" key="1">
    <citation type="journal article" date="2014" name="Genome Biol. Evol.">
        <title>The secreted proteins of Achlya hypogyna and Thraustotheca clavata identify the ancestral oomycete secretome and reveal gene acquisitions by horizontal gene transfer.</title>
        <authorList>
            <person name="Misner I."/>
            <person name="Blouin N."/>
            <person name="Leonard G."/>
            <person name="Richards T.A."/>
            <person name="Lane C.E."/>
        </authorList>
    </citation>
    <scope>NUCLEOTIDE SEQUENCE [LARGE SCALE GENOMIC DNA]</scope>
    <source>
        <strain evidence="2 3">ATCC 34112</strain>
    </source>
</reference>
<sequence>MTSPLMEFHPSMSLENHLPPAPIEINKGASNSTTEAIHSPELDNQTIWQDVDQTLQQLDGLQETLCKEEKEGLKKLHQLKKLHSICHILFHVKIFYQML</sequence>
<comment type="caution">
    <text evidence="2">The sequence shown here is derived from an EMBL/GenBank/DDBJ whole genome shotgun (WGS) entry which is preliminary data.</text>
</comment>
<protein>
    <submittedName>
        <fullName evidence="2">Uncharacterized protein</fullName>
    </submittedName>
</protein>
<evidence type="ECO:0000313" key="3">
    <source>
        <dbReference type="Proteomes" id="UP000243217"/>
    </source>
</evidence>
<evidence type="ECO:0000256" key="1">
    <source>
        <dbReference type="SAM" id="MobiDB-lite"/>
    </source>
</evidence>